<evidence type="ECO:0000256" key="4">
    <source>
        <dbReference type="ARBA" id="ARBA00023136"/>
    </source>
</evidence>
<gene>
    <name evidence="7" type="ORF">ZOSMA_49G01070</name>
</gene>
<dbReference type="PANTHER" id="PTHR19282">
    <property type="entry name" value="TETRASPANIN"/>
    <property type="match status" value="1"/>
</dbReference>
<comment type="subcellular location">
    <subcellularLocation>
        <location evidence="1">Membrane</location>
        <topology evidence="1">Multi-pass membrane protein</topology>
    </subcellularLocation>
</comment>
<accession>A0A0K9NZ83</accession>
<evidence type="ECO:0000313" key="8">
    <source>
        <dbReference type="Proteomes" id="UP000036987"/>
    </source>
</evidence>
<evidence type="ECO:0000256" key="2">
    <source>
        <dbReference type="ARBA" id="ARBA00022692"/>
    </source>
</evidence>
<feature type="transmembrane region" description="Helical" evidence="6">
    <location>
        <begin position="169"/>
        <end position="191"/>
    </location>
</feature>
<name>A0A0K9NZ83_ZOSMR</name>
<evidence type="ECO:0000313" key="7">
    <source>
        <dbReference type="EMBL" id="KMZ62038.1"/>
    </source>
</evidence>
<proteinExistence type="predicted"/>
<evidence type="ECO:0000256" key="5">
    <source>
        <dbReference type="SAM" id="MobiDB-lite"/>
    </source>
</evidence>
<comment type="caution">
    <text evidence="7">The sequence shown here is derived from an EMBL/GenBank/DDBJ whole genome shotgun (WGS) entry which is preliminary data.</text>
</comment>
<dbReference type="AlphaFoldDB" id="A0A0K9NZ83"/>
<keyword evidence="3 6" id="KW-1133">Transmembrane helix</keyword>
<sequence length="286" mass="31788">MACRGFWECLLKLFNFLLAISGLSMVAYGIYLLVLFTKASSGDGGGGGDLPVPPNPYEPHLLKLGRPMFLLVSLSENIIDKLPKAWFLYLFIGVGALVFVISCCGCIGVLARSGCCLSCYAFLVVLLILVESGCAAFIFFKEDWEDFIPKDKTGNFEKIYDFLDDNWDFIRWVALGIVALQVLVFLLALIVRAANMPADYDSDDEYLAPRPSFRQPLINRQYPTVTGAPVASNIDQRPIRSDAWSTRMREKYGLDTSEFAYNPSDPNNRQQTATTPAEERGGCSIL</sequence>
<dbReference type="OMA" id="NWKIVRW"/>
<dbReference type="OrthoDB" id="432835at2759"/>
<feature type="region of interest" description="Disordered" evidence="5">
    <location>
        <begin position="257"/>
        <end position="286"/>
    </location>
</feature>
<dbReference type="Pfam" id="PF00335">
    <property type="entry name" value="Tetraspanin"/>
    <property type="match status" value="1"/>
</dbReference>
<dbReference type="PANTHER" id="PTHR19282:SF522">
    <property type="entry name" value="TETRASPANIN"/>
    <property type="match status" value="1"/>
</dbReference>
<reference evidence="8" key="1">
    <citation type="journal article" date="2016" name="Nature">
        <title>The genome of the seagrass Zostera marina reveals angiosperm adaptation to the sea.</title>
        <authorList>
            <person name="Olsen J.L."/>
            <person name="Rouze P."/>
            <person name="Verhelst B."/>
            <person name="Lin Y.-C."/>
            <person name="Bayer T."/>
            <person name="Collen J."/>
            <person name="Dattolo E."/>
            <person name="De Paoli E."/>
            <person name="Dittami S."/>
            <person name="Maumus F."/>
            <person name="Michel G."/>
            <person name="Kersting A."/>
            <person name="Lauritano C."/>
            <person name="Lohaus R."/>
            <person name="Toepel M."/>
            <person name="Tonon T."/>
            <person name="Vanneste K."/>
            <person name="Amirebrahimi M."/>
            <person name="Brakel J."/>
            <person name="Bostroem C."/>
            <person name="Chovatia M."/>
            <person name="Grimwood J."/>
            <person name="Jenkins J.W."/>
            <person name="Jueterbock A."/>
            <person name="Mraz A."/>
            <person name="Stam W.T."/>
            <person name="Tice H."/>
            <person name="Bornberg-Bauer E."/>
            <person name="Green P.J."/>
            <person name="Pearson G.A."/>
            <person name="Procaccini G."/>
            <person name="Duarte C.M."/>
            <person name="Schmutz J."/>
            <person name="Reusch T.B.H."/>
            <person name="Van de Peer Y."/>
        </authorList>
    </citation>
    <scope>NUCLEOTIDE SEQUENCE [LARGE SCALE GENOMIC DNA]</scope>
    <source>
        <strain evidence="8">cv. Finnish</strain>
    </source>
</reference>
<evidence type="ECO:0000256" key="1">
    <source>
        <dbReference type="ARBA" id="ARBA00004141"/>
    </source>
</evidence>
<protein>
    <submittedName>
        <fullName evidence="7">Tetraspanin family protein</fullName>
    </submittedName>
</protein>
<dbReference type="Proteomes" id="UP000036987">
    <property type="component" value="Unassembled WGS sequence"/>
</dbReference>
<keyword evidence="8" id="KW-1185">Reference proteome</keyword>
<feature type="compositionally biased region" description="Polar residues" evidence="5">
    <location>
        <begin position="264"/>
        <end position="275"/>
    </location>
</feature>
<feature type="transmembrane region" description="Helical" evidence="6">
    <location>
        <begin position="117"/>
        <end position="140"/>
    </location>
</feature>
<dbReference type="EMBL" id="LFYR01001429">
    <property type="protein sequence ID" value="KMZ62038.1"/>
    <property type="molecule type" value="Genomic_DNA"/>
</dbReference>
<feature type="transmembrane region" description="Helical" evidence="6">
    <location>
        <begin position="86"/>
        <end position="110"/>
    </location>
</feature>
<dbReference type="GO" id="GO:0016020">
    <property type="term" value="C:membrane"/>
    <property type="evidence" value="ECO:0007669"/>
    <property type="project" value="UniProtKB-SubCell"/>
</dbReference>
<organism evidence="7 8">
    <name type="scientific">Zostera marina</name>
    <name type="common">Eelgrass</name>
    <dbReference type="NCBI Taxonomy" id="29655"/>
    <lineage>
        <taxon>Eukaryota</taxon>
        <taxon>Viridiplantae</taxon>
        <taxon>Streptophyta</taxon>
        <taxon>Embryophyta</taxon>
        <taxon>Tracheophyta</taxon>
        <taxon>Spermatophyta</taxon>
        <taxon>Magnoliopsida</taxon>
        <taxon>Liliopsida</taxon>
        <taxon>Zosteraceae</taxon>
        <taxon>Zostera</taxon>
    </lineage>
</organism>
<keyword evidence="2 6" id="KW-0812">Transmembrane</keyword>
<feature type="compositionally biased region" description="Basic and acidic residues" evidence="5">
    <location>
        <begin position="277"/>
        <end position="286"/>
    </location>
</feature>
<evidence type="ECO:0000256" key="3">
    <source>
        <dbReference type="ARBA" id="ARBA00022989"/>
    </source>
</evidence>
<keyword evidence="4 6" id="KW-0472">Membrane</keyword>
<evidence type="ECO:0000256" key="6">
    <source>
        <dbReference type="SAM" id="Phobius"/>
    </source>
</evidence>
<dbReference type="InterPro" id="IPR018499">
    <property type="entry name" value="Tetraspanin/Peripherin"/>
</dbReference>
<feature type="transmembrane region" description="Helical" evidence="6">
    <location>
        <begin position="12"/>
        <end position="34"/>
    </location>
</feature>